<keyword evidence="2" id="KW-0255">Endonuclease</keyword>
<dbReference type="Pfam" id="PF01844">
    <property type="entry name" value="HNH"/>
    <property type="match status" value="1"/>
</dbReference>
<feature type="domain" description="HNH nuclease" evidence="1">
    <location>
        <begin position="3"/>
        <end position="53"/>
    </location>
</feature>
<protein>
    <submittedName>
        <fullName evidence="2">HNH endonuclease</fullName>
    </submittedName>
</protein>
<dbReference type="AlphaFoldDB" id="A0A6G4XNQ7"/>
<gene>
    <name evidence="2" type="ORF">G6045_26550</name>
</gene>
<dbReference type="SMART" id="SM00507">
    <property type="entry name" value="HNHc"/>
    <property type="match status" value="1"/>
</dbReference>
<keyword evidence="2" id="KW-0540">Nuclease</keyword>
<dbReference type="InterPro" id="IPR003615">
    <property type="entry name" value="HNH_nuc"/>
</dbReference>
<organism evidence="2 3">
    <name type="scientific">Streptomyces mesophilus</name>
    <dbReference type="NCBI Taxonomy" id="1775132"/>
    <lineage>
        <taxon>Bacteria</taxon>
        <taxon>Bacillati</taxon>
        <taxon>Actinomycetota</taxon>
        <taxon>Actinomycetes</taxon>
        <taxon>Kitasatosporales</taxon>
        <taxon>Streptomycetaceae</taxon>
        <taxon>Streptomyces</taxon>
    </lineage>
</organism>
<dbReference type="RefSeq" id="WP_165334632.1">
    <property type="nucleotide sequence ID" value="NZ_JAAKZW010000137.1"/>
</dbReference>
<dbReference type="Gene3D" id="1.10.30.50">
    <property type="match status" value="1"/>
</dbReference>
<dbReference type="EMBL" id="JAAKZW010000137">
    <property type="protein sequence ID" value="NGO79185.1"/>
    <property type="molecule type" value="Genomic_DNA"/>
</dbReference>
<evidence type="ECO:0000313" key="2">
    <source>
        <dbReference type="EMBL" id="NGO79185.1"/>
    </source>
</evidence>
<proteinExistence type="predicted"/>
<accession>A0A6G4XNQ7</accession>
<keyword evidence="3" id="KW-1185">Reference proteome</keyword>
<dbReference type="CDD" id="cd00085">
    <property type="entry name" value="HNHc"/>
    <property type="match status" value="1"/>
</dbReference>
<dbReference type="GO" id="GO:0008270">
    <property type="term" value="F:zinc ion binding"/>
    <property type="evidence" value="ECO:0007669"/>
    <property type="project" value="InterPro"/>
</dbReference>
<dbReference type="Proteomes" id="UP000481109">
    <property type="component" value="Unassembled WGS sequence"/>
</dbReference>
<evidence type="ECO:0000259" key="1">
    <source>
        <dbReference type="SMART" id="SM00507"/>
    </source>
</evidence>
<dbReference type="GO" id="GO:0004519">
    <property type="term" value="F:endonuclease activity"/>
    <property type="evidence" value="ECO:0007669"/>
    <property type="project" value="UniProtKB-KW"/>
</dbReference>
<dbReference type="InterPro" id="IPR002711">
    <property type="entry name" value="HNH"/>
</dbReference>
<name>A0A6G4XNQ7_9ACTN</name>
<dbReference type="GO" id="GO:0003676">
    <property type="term" value="F:nucleic acid binding"/>
    <property type="evidence" value="ECO:0007669"/>
    <property type="project" value="InterPro"/>
</dbReference>
<keyword evidence="2" id="KW-0378">Hydrolase</keyword>
<evidence type="ECO:0000313" key="3">
    <source>
        <dbReference type="Proteomes" id="UP000481109"/>
    </source>
</evidence>
<comment type="caution">
    <text evidence="2">The sequence shown here is derived from an EMBL/GenBank/DDBJ whole genome shotgun (WGS) entry which is preliminary data.</text>
</comment>
<reference evidence="2 3" key="1">
    <citation type="submission" date="2020-02" db="EMBL/GenBank/DDBJ databases">
        <title>Whole-genome analyses of novel actinobacteria.</title>
        <authorList>
            <person name="Sahin N."/>
            <person name="Tokatli A."/>
        </authorList>
    </citation>
    <scope>NUCLEOTIDE SEQUENCE [LARGE SCALE GENOMIC DNA]</scope>
    <source>
        <strain evidence="2 3">YC504</strain>
    </source>
</reference>
<sequence length="160" mass="17510">MALQRQVLVEAGHRCAIPTCRSTPVEFAHIKPYAKVKEHAFDNLIALCPTCHARFDHGDIDVGSMQQYKANLGLLSGRYGPLELQALQWLAADMARDEIDIPRGMDWAFDNLIRDGLAEVVARPPTWGGVADGSLGMVGLRLTGRGHEAIGRIVGAQPLW</sequence>